<dbReference type="AlphaFoldDB" id="A0A4R5KJM0"/>
<proteinExistence type="predicted"/>
<reference evidence="2 3" key="1">
    <citation type="submission" date="2019-03" db="EMBL/GenBank/DDBJ databases">
        <title>Paraburkholderia sp. isolated from native Mimosa gymnas in Guartela State Park, Brazil.</title>
        <authorList>
            <person name="Paulitsch F."/>
            <person name="Hungria M."/>
            <person name="Delamuta J.R.M."/>
            <person name="Ribeiro R.A."/>
            <person name="Dall'Agnol R."/>
            <person name="Silva J.S.B."/>
        </authorList>
    </citation>
    <scope>NUCLEOTIDE SEQUENCE [LARGE SCALE GENOMIC DNA]</scope>
    <source>
        <strain evidence="2 3">CNPSo 3008</strain>
    </source>
</reference>
<accession>A0A4R5KJM0</accession>
<dbReference type="RefSeq" id="WP_133191240.1">
    <property type="nucleotide sequence ID" value="NZ_SMOD01000138.1"/>
</dbReference>
<name>A0A4R5KJM0_9BURK</name>
<organism evidence="2 3">
    <name type="scientific">Paraburkholderia guartelaensis</name>
    <dbReference type="NCBI Taxonomy" id="2546446"/>
    <lineage>
        <taxon>Bacteria</taxon>
        <taxon>Pseudomonadati</taxon>
        <taxon>Pseudomonadota</taxon>
        <taxon>Betaproteobacteria</taxon>
        <taxon>Burkholderiales</taxon>
        <taxon>Burkholderiaceae</taxon>
        <taxon>Paraburkholderia</taxon>
    </lineage>
</organism>
<sequence length="99" mass="10848">MKTGREYQKLRFGCGKIGEVYHTHVRGKLKDLFGGTKLGEAEKIFDQLATADVKDYGEKLSVADVADKLGIPDACGRTSCEGNSPLRSRTTEERVDGAR</sequence>
<evidence type="ECO:0000256" key="1">
    <source>
        <dbReference type="SAM" id="MobiDB-lite"/>
    </source>
</evidence>
<dbReference type="OrthoDB" id="9857052at2"/>
<dbReference type="EMBL" id="SMOD01000138">
    <property type="protein sequence ID" value="TDF95015.1"/>
    <property type="molecule type" value="Genomic_DNA"/>
</dbReference>
<feature type="compositionally biased region" description="Basic and acidic residues" evidence="1">
    <location>
        <begin position="89"/>
        <end position="99"/>
    </location>
</feature>
<evidence type="ECO:0000313" key="3">
    <source>
        <dbReference type="Proteomes" id="UP000295606"/>
    </source>
</evidence>
<feature type="region of interest" description="Disordered" evidence="1">
    <location>
        <begin position="80"/>
        <end position="99"/>
    </location>
</feature>
<gene>
    <name evidence="2" type="ORF">E1N52_43570</name>
</gene>
<comment type="caution">
    <text evidence="2">The sequence shown here is derived from an EMBL/GenBank/DDBJ whole genome shotgun (WGS) entry which is preliminary data.</text>
</comment>
<dbReference type="Proteomes" id="UP000295606">
    <property type="component" value="Unassembled WGS sequence"/>
</dbReference>
<protein>
    <submittedName>
        <fullName evidence="2">Uncharacterized protein</fullName>
    </submittedName>
</protein>
<evidence type="ECO:0000313" key="2">
    <source>
        <dbReference type="EMBL" id="TDF95015.1"/>
    </source>
</evidence>